<dbReference type="Proteomes" id="UP001066276">
    <property type="component" value="Chromosome 7"/>
</dbReference>
<feature type="region of interest" description="Disordered" evidence="1">
    <location>
        <begin position="163"/>
        <end position="330"/>
    </location>
</feature>
<feature type="compositionally biased region" description="Low complexity" evidence="1">
    <location>
        <begin position="27"/>
        <end position="41"/>
    </location>
</feature>
<feature type="compositionally biased region" description="Low complexity" evidence="1">
    <location>
        <begin position="95"/>
        <end position="105"/>
    </location>
</feature>
<gene>
    <name evidence="2" type="ORF">NDU88_009198</name>
</gene>
<dbReference type="AlphaFoldDB" id="A0AAV7PU97"/>
<evidence type="ECO:0000313" key="2">
    <source>
        <dbReference type="EMBL" id="KAJ1130852.1"/>
    </source>
</evidence>
<evidence type="ECO:0000313" key="3">
    <source>
        <dbReference type="Proteomes" id="UP001066276"/>
    </source>
</evidence>
<name>A0AAV7PU97_PLEWA</name>
<comment type="caution">
    <text evidence="2">The sequence shown here is derived from an EMBL/GenBank/DDBJ whole genome shotgun (WGS) entry which is preliminary data.</text>
</comment>
<accession>A0AAV7PU97</accession>
<feature type="compositionally biased region" description="Low complexity" evidence="1">
    <location>
        <begin position="54"/>
        <end position="66"/>
    </location>
</feature>
<organism evidence="2 3">
    <name type="scientific">Pleurodeles waltl</name>
    <name type="common">Iberian ribbed newt</name>
    <dbReference type="NCBI Taxonomy" id="8319"/>
    <lineage>
        <taxon>Eukaryota</taxon>
        <taxon>Metazoa</taxon>
        <taxon>Chordata</taxon>
        <taxon>Craniata</taxon>
        <taxon>Vertebrata</taxon>
        <taxon>Euteleostomi</taxon>
        <taxon>Amphibia</taxon>
        <taxon>Batrachia</taxon>
        <taxon>Caudata</taxon>
        <taxon>Salamandroidea</taxon>
        <taxon>Salamandridae</taxon>
        <taxon>Pleurodelinae</taxon>
        <taxon>Pleurodeles</taxon>
    </lineage>
</organism>
<dbReference type="EMBL" id="JANPWB010000011">
    <property type="protein sequence ID" value="KAJ1130852.1"/>
    <property type="molecule type" value="Genomic_DNA"/>
</dbReference>
<sequence>MIGPPDSNGKESGPGKSARRPQLRAQSGQITSSCSQLSSQPQPDPAGTVTFNRSSATPSSPGAPAAVTNPASSPQRRSPRTQAQDRNLSSHSRKAAALLAAPQPACTTTRPVGPTIFKRPGPMGPHSPPSHTAPSPAPGAQGQQAMGVAGAVVQPDLRLGLRRNCHSQQAAPGRQPHSLWAPSQLAPLQGLRAQQSSKGLAPRGRTACRAAQRPAPLQEPRGSSPWDSRGLWSDPSSDRAPRRNHLSQQAAVPQRRLHTPHPAVQPGPEGPRRQVRGRSIRCGPGPPPPSPVSARPEPQPSLGYSGQSTPVSIVPPSQRTSEKPVLTGYM</sequence>
<feature type="compositionally biased region" description="Polar residues" evidence="1">
    <location>
        <begin position="302"/>
        <end position="319"/>
    </location>
</feature>
<proteinExistence type="predicted"/>
<feature type="region of interest" description="Disordered" evidence="1">
    <location>
        <begin position="1"/>
        <end position="151"/>
    </location>
</feature>
<feature type="compositionally biased region" description="Low complexity" evidence="1">
    <location>
        <begin position="129"/>
        <end position="151"/>
    </location>
</feature>
<reference evidence="2" key="1">
    <citation type="journal article" date="2022" name="bioRxiv">
        <title>Sequencing and chromosome-scale assembly of the giantPleurodeles waltlgenome.</title>
        <authorList>
            <person name="Brown T."/>
            <person name="Elewa A."/>
            <person name="Iarovenko S."/>
            <person name="Subramanian E."/>
            <person name="Araus A.J."/>
            <person name="Petzold A."/>
            <person name="Susuki M."/>
            <person name="Suzuki K.-i.T."/>
            <person name="Hayashi T."/>
            <person name="Toyoda A."/>
            <person name="Oliveira C."/>
            <person name="Osipova E."/>
            <person name="Leigh N.D."/>
            <person name="Simon A."/>
            <person name="Yun M.H."/>
        </authorList>
    </citation>
    <scope>NUCLEOTIDE SEQUENCE</scope>
    <source>
        <strain evidence="2">20211129_DDA</strain>
        <tissue evidence="2">Liver</tissue>
    </source>
</reference>
<evidence type="ECO:0000256" key="1">
    <source>
        <dbReference type="SAM" id="MobiDB-lite"/>
    </source>
</evidence>
<keyword evidence="3" id="KW-1185">Reference proteome</keyword>
<protein>
    <submittedName>
        <fullName evidence="2">Uncharacterized protein</fullName>
    </submittedName>
</protein>
<feature type="compositionally biased region" description="Polar residues" evidence="1">
    <location>
        <begin position="69"/>
        <end position="90"/>
    </location>
</feature>